<organism evidence="1">
    <name type="scientific">Zea mays</name>
    <name type="common">Maize</name>
    <dbReference type="NCBI Taxonomy" id="4577"/>
    <lineage>
        <taxon>Eukaryota</taxon>
        <taxon>Viridiplantae</taxon>
        <taxon>Streptophyta</taxon>
        <taxon>Embryophyta</taxon>
        <taxon>Tracheophyta</taxon>
        <taxon>Spermatophyta</taxon>
        <taxon>Magnoliopsida</taxon>
        <taxon>Liliopsida</taxon>
        <taxon>Poales</taxon>
        <taxon>Poaceae</taxon>
        <taxon>PACMAD clade</taxon>
        <taxon>Panicoideae</taxon>
        <taxon>Andropogonodae</taxon>
        <taxon>Andropogoneae</taxon>
        <taxon>Tripsacinae</taxon>
        <taxon>Zea</taxon>
    </lineage>
</organism>
<dbReference type="AlphaFoldDB" id="B6U0K2"/>
<protein>
    <submittedName>
        <fullName evidence="1">Uncharacterized protein</fullName>
    </submittedName>
</protein>
<reference evidence="1" key="1">
    <citation type="journal article" date="2009" name="Plant Mol. Biol.">
        <title>Insights into corn genes derived from large-scale cDNA sequencing.</title>
        <authorList>
            <person name="Alexandrov N.N."/>
            <person name="Brover V.V."/>
            <person name="Freidin S."/>
            <person name="Troukhan M.E."/>
            <person name="Tatarinova T.V."/>
            <person name="Zhang H."/>
            <person name="Swaller T.J."/>
            <person name="Lu Y.P."/>
            <person name="Bouck J."/>
            <person name="Flavell R.B."/>
            <person name="Feldmann K.A."/>
        </authorList>
    </citation>
    <scope>NUCLEOTIDE SEQUENCE</scope>
</reference>
<accession>B6U0K2</accession>
<proteinExistence type="evidence at transcript level"/>
<sequence length="53" mass="6034">MRDEELLSTKFEFAVWINSPMGTEMGEKNLPMNVHGTDIGNCWDENGVPFTDE</sequence>
<name>B6U0K2_MAIZE</name>
<dbReference type="EMBL" id="EU970767">
    <property type="protein sequence ID" value="ACG42885.1"/>
    <property type="molecule type" value="mRNA"/>
</dbReference>
<evidence type="ECO:0000313" key="1">
    <source>
        <dbReference type="EMBL" id="ACG42885.1"/>
    </source>
</evidence>